<dbReference type="Pfam" id="PF04734">
    <property type="entry name" value="Ceramidase_alk"/>
    <property type="match status" value="1"/>
</dbReference>
<gene>
    <name evidence="3" type="ORF">ACFPFO_01610</name>
</gene>
<feature type="region of interest" description="Disordered" evidence="1">
    <location>
        <begin position="1"/>
        <end position="26"/>
    </location>
</feature>
<evidence type="ECO:0000313" key="4">
    <source>
        <dbReference type="Proteomes" id="UP001595925"/>
    </source>
</evidence>
<organism evidence="3 4">
    <name type="scientific">Saliphagus infecundisoli</name>
    <dbReference type="NCBI Taxonomy" id="1849069"/>
    <lineage>
        <taxon>Archaea</taxon>
        <taxon>Methanobacteriati</taxon>
        <taxon>Methanobacteriota</taxon>
        <taxon>Stenosarchaea group</taxon>
        <taxon>Halobacteria</taxon>
        <taxon>Halobacteriales</taxon>
        <taxon>Natrialbaceae</taxon>
        <taxon>Saliphagus</taxon>
    </lineage>
</organism>
<evidence type="ECO:0000313" key="3">
    <source>
        <dbReference type="EMBL" id="MFC4986492.1"/>
    </source>
</evidence>
<name>A0ABD5QAB5_9EURY</name>
<dbReference type="RefSeq" id="WP_224827976.1">
    <property type="nucleotide sequence ID" value="NZ_JAIVEF010000003.1"/>
</dbReference>
<keyword evidence="4" id="KW-1185">Reference proteome</keyword>
<dbReference type="Proteomes" id="UP001595925">
    <property type="component" value="Unassembled WGS sequence"/>
</dbReference>
<comment type="caution">
    <text evidence="3">The sequence shown here is derived from an EMBL/GenBank/DDBJ whole genome shotgun (WGS) entry which is preliminary data.</text>
</comment>
<sequence>MTDVEDSEWRVGTATRTITPEEPMRMAGYGAREEPAEGTLSDLHARAVAIEDDRGTRFVAVGCEVLAISRPLHAEVTAACEEEYDLPPTHLLLNASHTHCGPVYRRRKTEVFSLDEEERAQAEEYRKFLIEHLIGVVGEALEDREPATLEYSHAKCGMAMNRRIPLEEGIGFQPYPDGPVDHDVPVLVAESVEGGESENDDGNGDGDVRAILFGYACHPTSLFRREWSGDWAGYAMDELEEEYPESTAVFVQGAGGDQKAYPQRELELTKHYGKSLATAVRGAIIAKRRTVNGPLRCVKEEVDLEFERPPSREELESRVADDDLDRYVRRHAEHLLGELDEQGELPRTHPYPIQAIGFGGDLTMVALTGEVLVGYSLALKERLPGPLWVAGYSNNYMTYIPTVDDLYAGGYEADRFVHLTELPAKFDHSVEDRVLSTATALARRVGPPGE</sequence>
<evidence type="ECO:0000259" key="2">
    <source>
        <dbReference type="Pfam" id="PF04734"/>
    </source>
</evidence>
<proteinExistence type="predicted"/>
<feature type="domain" description="Neutral/alkaline non-lysosomal ceramidase N-terminal" evidence="2">
    <location>
        <begin position="10"/>
        <end position="154"/>
    </location>
</feature>
<evidence type="ECO:0000256" key="1">
    <source>
        <dbReference type="SAM" id="MobiDB-lite"/>
    </source>
</evidence>
<protein>
    <submittedName>
        <fullName evidence="3">Neutral/alkaline non-lysosomal ceramidase N-terminal domain-containing protein</fullName>
    </submittedName>
</protein>
<accession>A0ABD5QAB5</accession>
<dbReference type="EMBL" id="JBHSJG010000005">
    <property type="protein sequence ID" value="MFC4986492.1"/>
    <property type="molecule type" value="Genomic_DNA"/>
</dbReference>
<reference evidence="3 4" key="1">
    <citation type="journal article" date="2019" name="Int. J. Syst. Evol. Microbiol.">
        <title>The Global Catalogue of Microorganisms (GCM) 10K type strain sequencing project: providing services to taxonomists for standard genome sequencing and annotation.</title>
        <authorList>
            <consortium name="The Broad Institute Genomics Platform"/>
            <consortium name="The Broad Institute Genome Sequencing Center for Infectious Disease"/>
            <person name="Wu L."/>
            <person name="Ma J."/>
        </authorList>
    </citation>
    <scope>NUCLEOTIDE SEQUENCE [LARGE SCALE GENOMIC DNA]</scope>
    <source>
        <strain evidence="3 4">CGMCC 1.15824</strain>
    </source>
</reference>
<dbReference type="InterPro" id="IPR031329">
    <property type="entry name" value="NEUT/ALK_ceramidase_N"/>
</dbReference>
<dbReference type="AlphaFoldDB" id="A0ABD5QAB5"/>